<evidence type="ECO:0000256" key="2">
    <source>
        <dbReference type="ARBA" id="ARBA00022723"/>
    </source>
</evidence>
<dbReference type="Pfam" id="PF04234">
    <property type="entry name" value="CopC"/>
    <property type="match status" value="1"/>
</dbReference>
<dbReference type="AlphaFoldDB" id="A0A098EHP6"/>
<proteinExistence type="predicted"/>
<organism evidence="8 9">
    <name type="scientific">Planococcus massiliensis</name>
    <dbReference type="NCBI Taxonomy" id="1499687"/>
    <lineage>
        <taxon>Bacteria</taxon>
        <taxon>Bacillati</taxon>
        <taxon>Bacillota</taxon>
        <taxon>Bacilli</taxon>
        <taxon>Bacillales</taxon>
        <taxon>Caryophanaceae</taxon>
        <taxon>Planococcus</taxon>
    </lineage>
</organism>
<feature type="transmembrane region" description="Helical" evidence="6">
    <location>
        <begin position="159"/>
        <end position="179"/>
    </location>
</feature>
<dbReference type="Proteomes" id="UP000043699">
    <property type="component" value="Unassembled WGS sequence"/>
</dbReference>
<dbReference type="Gene3D" id="2.60.40.1220">
    <property type="match status" value="1"/>
</dbReference>
<keyword evidence="6" id="KW-1133">Transmembrane helix</keyword>
<dbReference type="STRING" id="1499687.BN1080_00753"/>
<keyword evidence="4" id="KW-0186">Copper</keyword>
<feature type="region of interest" description="Disordered" evidence="5">
    <location>
        <begin position="118"/>
        <end position="155"/>
    </location>
</feature>
<evidence type="ECO:0000313" key="8">
    <source>
        <dbReference type="EMBL" id="CEG21834.1"/>
    </source>
</evidence>
<dbReference type="RefSeq" id="WP_052650590.1">
    <property type="nucleotide sequence ID" value="NZ_CCXS01000001.1"/>
</dbReference>
<dbReference type="InterPro" id="IPR032694">
    <property type="entry name" value="CopC/D"/>
</dbReference>
<feature type="compositionally biased region" description="Acidic residues" evidence="5">
    <location>
        <begin position="118"/>
        <end position="138"/>
    </location>
</feature>
<dbReference type="GO" id="GO:0042597">
    <property type="term" value="C:periplasmic space"/>
    <property type="evidence" value="ECO:0007669"/>
    <property type="project" value="InterPro"/>
</dbReference>
<dbReference type="OrthoDB" id="2353937at2"/>
<evidence type="ECO:0000256" key="1">
    <source>
        <dbReference type="ARBA" id="ARBA00004196"/>
    </source>
</evidence>
<evidence type="ECO:0000256" key="3">
    <source>
        <dbReference type="ARBA" id="ARBA00022729"/>
    </source>
</evidence>
<accession>A0A098EHP6</accession>
<feature type="domain" description="CopC" evidence="7">
    <location>
        <begin position="22"/>
        <end position="113"/>
    </location>
</feature>
<evidence type="ECO:0000256" key="4">
    <source>
        <dbReference type="ARBA" id="ARBA00023008"/>
    </source>
</evidence>
<dbReference type="GO" id="GO:0005507">
    <property type="term" value="F:copper ion binding"/>
    <property type="evidence" value="ECO:0007669"/>
    <property type="project" value="InterPro"/>
</dbReference>
<dbReference type="SUPFAM" id="SSF81296">
    <property type="entry name" value="E set domains"/>
    <property type="match status" value="1"/>
</dbReference>
<keyword evidence="3" id="KW-0732">Signal</keyword>
<comment type="subcellular location">
    <subcellularLocation>
        <location evidence="1">Cell envelope</location>
    </subcellularLocation>
</comment>
<evidence type="ECO:0000256" key="5">
    <source>
        <dbReference type="SAM" id="MobiDB-lite"/>
    </source>
</evidence>
<protein>
    <submittedName>
        <fullName evidence="8">Copper resistance protein C</fullName>
    </submittedName>
</protein>
<keyword evidence="6" id="KW-0812">Transmembrane</keyword>
<gene>
    <name evidence="8" type="primary">pcoC</name>
    <name evidence="8" type="ORF">BN1080_00753</name>
</gene>
<dbReference type="GO" id="GO:0006825">
    <property type="term" value="P:copper ion transport"/>
    <property type="evidence" value="ECO:0007669"/>
    <property type="project" value="InterPro"/>
</dbReference>
<dbReference type="GO" id="GO:0030313">
    <property type="term" value="C:cell envelope"/>
    <property type="evidence" value="ECO:0007669"/>
    <property type="project" value="UniProtKB-SubCell"/>
</dbReference>
<dbReference type="GO" id="GO:0046688">
    <property type="term" value="P:response to copper ion"/>
    <property type="evidence" value="ECO:0007669"/>
    <property type="project" value="InterPro"/>
</dbReference>
<evidence type="ECO:0000256" key="6">
    <source>
        <dbReference type="SAM" id="Phobius"/>
    </source>
</evidence>
<dbReference type="GO" id="GO:0005886">
    <property type="term" value="C:plasma membrane"/>
    <property type="evidence" value="ECO:0007669"/>
    <property type="project" value="TreeGrafter"/>
</dbReference>
<sequence length="183" mass="19823">MKKIVIMSILFIFILPFTALGHTTLTASNPAEGEVLSVQPEKIELEFGTVIEEGSSMTLKGPEASVELSEISVSDNLMTGEVTGELPNGQYIIDWKIIGEDGHPIEGQILFGVDVEAPEEEVSEEAAEEEPAVEEETAEKEMAETAETAQSEDESSNNWVTVLIVAAIILVAAGMMKLMKNKR</sequence>
<name>A0A098EHP6_9BACL</name>
<keyword evidence="9" id="KW-1185">Reference proteome</keyword>
<dbReference type="InterPro" id="IPR014755">
    <property type="entry name" value="Cu-Rt/internalin_Ig-like"/>
</dbReference>
<dbReference type="PANTHER" id="PTHR34820:SF4">
    <property type="entry name" value="INNER MEMBRANE PROTEIN YEBZ"/>
    <property type="match status" value="1"/>
</dbReference>
<evidence type="ECO:0000313" key="9">
    <source>
        <dbReference type="Proteomes" id="UP000043699"/>
    </source>
</evidence>
<dbReference type="InterPro" id="IPR014756">
    <property type="entry name" value="Ig_E-set"/>
</dbReference>
<keyword evidence="6" id="KW-0472">Membrane</keyword>
<evidence type="ECO:0000259" key="7">
    <source>
        <dbReference type="Pfam" id="PF04234"/>
    </source>
</evidence>
<reference evidence="8 9" key="1">
    <citation type="submission" date="2014-09" db="EMBL/GenBank/DDBJ databases">
        <authorList>
            <person name="Urmite Genomes Urmite Genomes"/>
        </authorList>
    </citation>
    <scope>NUCLEOTIDE SEQUENCE [LARGE SCALE GENOMIC DNA]</scope>
    <source>
        <strain evidence="8 9">ES2</strain>
    </source>
</reference>
<keyword evidence="2" id="KW-0479">Metal-binding</keyword>
<dbReference type="InterPro" id="IPR007348">
    <property type="entry name" value="CopC_dom"/>
</dbReference>
<dbReference type="PANTHER" id="PTHR34820">
    <property type="entry name" value="INNER MEMBRANE PROTEIN YEBZ"/>
    <property type="match status" value="1"/>
</dbReference>
<dbReference type="EMBL" id="CCXS01000001">
    <property type="protein sequence ID" value="CEG21834.1"/>
    <property type="molecule type" value="Genomic_DNA"/>
</dbReference>